<dbReference type="GO" id="GO:0036424">
    <property type="term" value="F:L-phosphoserine phosphatase activity"/>
    <property type="evidence" value="ECO:0007669"/>
    <property type="project" value="TreeGrafter"/>
</dbReference>
<dbReference type="InterPro" id="IPR036412">
    <property type="entry name" value="HAD-like_sf"/>
</dbReference>
<dbReference type="GO" id="GO:0005737">
    <property type="term" value="C:cytoplasm"/>
    <property type="evidence" value="ECO:0007669"/>
    <property type="project" value="TreeGrafter"/>
</dbReference>
<dbReference type="Proteomes" id="UP000291286">
    <property type="component" value="Unassembled WGS sequence"/>
</dbReference>
<dbReference type="GO" id="GO:0006564">
    <property type="term" value="P:L-serine biosynthetic process"/>
    <property type="evidence" value="ECO:0007669"/>
    <property type="project" value="TreeGrafter"/>
</dbReference>
<dbReference type="Pfam" id="PF12710">
    <property type="entry name" value="HAD"/>
    <property type="match status" value="1"/>
</dbReference>
<sequence length="196" mass="22173">MQLALFDFDHTLTTRDTYAGFLRRIATPEQLARARWNIAPWLLAYRARLVSAGALRARVTRIAFEGRPHDEVLAAGEHYARDVLPGVLRADMYQRFDQHLARGHTVVVVSASLDAYLHPWCQAQGVALICNALEHVDGRCTGRYAGRDVGRHKVARITAEYDIASFERIHAYGDSGEDKPMLALAHARWYRGRPCY</sequence>
<dbReference type="AlphaFoldDB" id="A0A4Q8LI17"/>
<dbReference type="InterPro" id="IPR023214">
    <property type="entry name" value="HAD_sf"/>
</dbReference>
<dbReference type="PANTHER" id="PTHR43344">
    <property type="entry name" value="PHOSPHOSERINE PHOSPHATASE"/>
    <property type="match status" value="1"/>
</dbReference>
<dbReference type="EMBL" id="SHMB01000004">
    <property type="protein sequence ID" value="TAA28934.1"/>
    <property type="molecule type" value="Genomic_DNA"/>
</dbReference>
<dbReference type="Gene3D" id="1.20.1440.100">
    <property type="entry name" value="SG protein - dephosphorylation function"/>
    <property type="match status" value="1"/>
</dbReference>
<comment type="caution">
    <text evidence="1">The sequence shown here is derived from an EMBL/GenBank/DDBJ whole genome shotgun (WGS) entry which is preliminary data.</text>
</comment>
<evidence type="ECO:0000313" key="1">
    <source>
        <dbReference type="EMBL" id="TAA28934.1"/>
    </source>
</evidence>
<dbReference type="InterPro" id="IPR050582">
    <property type="entry name" value="HAD-like_SerB"/>
</dbReference>
<organism evidence="1 2">
    <name type="scientific">Pseudoxanthomonas winnipegensis</name>
    <dbReference type="NCBI Taxonomy" id="2480810"/>
    <lineage>
        <taxon>Bacteria</taxon>
        <taxon>Pseudomonadati</taxon>
        <taxon>Pseudomonadota</taxon>
        <taxon>Gammaproteobacteria</taxon>
        <taxon>Lysobacterales</taxon>
        <taxon>Lysobacteraceae</taxon>
        <taxon>Pseudoxanthomonas</taxon>
    </lineage>
</organism>
<name>A0A4Q8LI17_9GAMM</name>
<keyword evidence="1" id="KW-0378">Hydrolase</keyword>
<dbReference type="SUPFAM" id="SSF56784">
    <property type="entry name" value="HAD-like"/>
    <property type="match status" value="1"/>
</dbReference>
<dbReference type="RefSeq" id="WP_130518920.1">
    <property type="nucleotide sequence ID" value="NZ_SHMA01000005.1"/>
</dbReference>
<proteinExistence type="predicted"/>
<protein>
    <submittedName>
        <fullName evidence="1">HAD-IB family hydrolase</fullName>
    </submittedName>
</protein>
<evidence type="ECO:0000313" key="2">
    <source>
        <dbReference type="Proteomes" id="UP000291286"/>
    </source>
</evidence>
<dbReference type="NCBIfam" id="TIGR01488">
    <property type="entry name" value="HAD-SF-IB"/>
    <property type="match status" value="1"/>
</dbReference>
<dbReference type="InterPro" id="IPR006385">
    <property type="entry name" value="HAD_hydro_SerB1"/>
</dbReference>
<accession>A0A4Q8LI17</accession>
<dbReference type="NCBIfam" id="TIGR01490">
    <property type="entry name" value="HAD-SF-IB-hyp1"/>
    <property type="match status" value="1"/>
</dbReference>
<reference evidence="1 2" key="1">
    <citation type="submission" date="2019-02" db="EMBL/GenBank/DDBJ databases">
        <title>WGS of Pseudoxanthomonas species novum from clinical isolates.</title>
        <authorList>
            <person name="Bernier A.-M."/>
            <person name="Bernard K."/>
            <person name="Vachon A."/>
        </authorList>
    </citation>
    <scope>NUCLEOTIDE SEQUENCE [LARGE SCALE GENOMIC DNA]</scope>
    <source>
        <strain evidence="1 2">NML171202</strain>
    </source>
</reference>
<dbReference type="Gene3D" id="3.40.50.1000">
    <property type="entry name" value="HAD superfamily/HAD-like"/>
    <property type="match status" value="1"/>
</dbReference>
<dbReference type="GO" id="GO:0000287">
    <property type="term" value="F:magnesium ion binding"/>
    <property type="evidence" value="ECO:0007669"/>
    <property type="project" value="TreeGrafter"/>
</dbReference>
<dbReference type="PANTHER" id="PTHR43344:SF14">
    <property type="entry name" value="HAD-IB FAMILY HYDROLASE"/>
    <property type="match status" value="1"/>
</dbReference>
<gene>
    <name evidence="1" type="ORF">EA661_11590</name>
</gene>